<dbReference type="AlphaFoldDB" id="A0AAJ0DAV5"/>
<dbReference type="EMBL" id="JAWDJX010000089">
    <property type="protein sequence ID" value="KAK3046515.1"/>
    <property type="molecule type" value="Genomic_DNA"/>
</dbReference>
<evidence type="ECO:0000313" key="1">
    <source>
        <dbReference type="EMBL" id="KAK3046515.1"/>
    </source>
</evidence>
<comment type="caution">
    <text evidence="1">The sequence shown here is derived from an EMBL/GenBank/DDBJ whole genome shotgun (WGS) entry which is preliminary data.</text>
</comment>
<accession>A0AAJ0DAV5</accession>
<evidence type="ECO:0000313" key="2">
    <source>
        <dbReference type="Proteomes" id="UP001271007"/>
    </source>
</evidence>
<organism evidence="1 2">
    <name type="scientific">Extremus antarcticus</name>
    <dbReference type="NCBI Taxonomy" id="702011"/>
    <lineage>
        <taxon>Eukaryota</taxon>
        <taxon>Fungi</taxon>
        <taxon>Dikarya</taxon>
        <taxon>Ascomycota</taxon>
        <taxon>Pezizomycotina</taxon>
        <taxon>Dothideomycetes</taxon>
        <taxon>Dothideomycetidae</taxon>
        <taxon>Mycosphaerellales</taxon>
        <taxon>Extremaceae</taxon>
        <taxon>Extremus</taxon>
    </lineage>
</organism>
<dbReference type="Proteomes" id="UP001271007">
    <property type="component" value="Unassembled WGS sequence"/>
</dbReference>
<sequence>MAINSEVTSRQSAHGGPCHSFTPFDELDVITTRLCLGFGAPFREEFLFDSYCSANELTAELRLQAEETAPGVHLDKYIIHRGTFESHPQFEKHTRSLLIGTEHITSSEDMMRTVRKIVSIVKACPKLGRLTVCLANETPGFVKNMKFWCECFMEMLNLFVGENWDGADWMEAFSTATKQYRHDLCERLKREKAEESNSKVVDGV</sequence>
<proteinExistence type="predicted"/>
<protein>
    <submittedName>
        <fullName evidence="1">Uncharacterized protein</fullName>
    </submittedName>
</protein>
<reference evidence="1" key="1">
    <citation type="submission" date="2023-04" db="EMBL/GenBank/DDBJ databases">
        <title>Black Yeasts Isolated from many extreme environments.</title>
        <authorList>
            <person name="Coleine C."/>
            <person name="Stajich J.E."/>
            <person name="Selbmann L."/>
        </authorList>
    </citation>
    <scope>NUCLEOTIDE SEQUENCE</scope>
    <source>
        <strain evidence="1">CCFEE 5312</strain>
    </source>
</reference>
<gene>
    <name evidence="1" type="ORF">LTR09_012004</name>
</gene>
<name>A0AAJ0DAV5_9PEZI</name>
<keyword evidence="2" id="KW-1185">Reference proteome</keyword>